<keyword evidence="1" id="KW-0812">Transmembrane</keyword>
<dbReference type="RefSeq" id="WP_167488745.1">
    <property type="nucleotide sequence ID" value="NZ_CP046173.1"/>
</dbReference>
<reference evidence="3 4" key="1">
    <citation type="journal article" date="2019" name="ACS Chem. Biol.">
        <title>Identification and Mobilization of a Cryptic Antibiotic Biosynthesis Gene Locus from a Human-Pathogenic Nocardia Isolate.</title>
        <authorList>
            <person name="Herisse M."/>
            <person name="Ishida K."/>
            <person name="Porter J.L."/>
            <person name="Howden B."/>
            <person name="Hertweck C."/>
            <person name="Stinear T.P."/>
            <person name="Pidot S.J."/>
        </authorList>
    </citation>
    <scope>NUCLEOTIDE SEQUENCE [LARGE SCALE GENOMIC DNA]</scope>
    <source>
        <strain evidence="3 4">AUSMDU00012715</strain>
    </source>
</reference>
<accession>A0A6G9Z7I8</accession>
<evidence type="ECO:0000313" key="3">
    <source>
        <dbReference type="EMBL" id="QIS21452.1"/>
    </source>
</evidence>
<evidence type="ECO:0000259" key="2">
    <source>
        <dbReference type="SMART" id="SM00835"/>
    </source>
</evidence>
<feature type="transmembrane region" description="Helical" evidence="1">
    <location>
        <begin position="21"/>
        <end position="40"/>
    </location>
</feature>
<name>A0A6G9Z7I8_9NOCA</name>
<protein>
    <submittedName>
        <fullName evidence="3">Cupin domain-containing protein</fullName>
    </submittedName>
</protein>
<dbReference type="InterPro" id="IPR006045">
    <property type="entry name" value="Cupin_1"/>
</dbReference>
<gene>
    <name evidence="3" type="ORF">F6W96_27075</name>
</gene>
<dbReference type="GO" id="GO:0030145">
    <property type="term" value="F:manganese ion binding"/>
    <property type="evidence" value="ECO:0007669"/>
    <property type="project" value="InterPro"/>
</dbReference>
<dbReference type="PANTHER" id="PTHR31189:SF2">
    <property type="entry name" value="RMLC-LIKE CUPINS SUPERFAMILY PROTEIN"/>
    <property type="match status" value="1"/>
</dbReference>
<proteinExistence type="predicted"/>
<dbReference type="Pfam" id="PF00190">
    <property type="entry name" value="Cupin_1"/>
    <property type="match status" value="1"/>
</dbReference>
<dbReference type="AlphaFoldDB" id="A0A6G9Z7I8"/>
<dbReference type="InterPro" id="IPR011051">
    <property type="entry name" value="RmlC_Cupin_sf"/>
</dbReference>
<dbReference type="InterPro" id="IPR019780">
    <property type="entry name" value="Germin_Mn-BS"/>
</dbReference>
<evidence type="ECO:0000256" key="1">
    <source>
        <dbReference type="SAM" id="Phobius"/>
    </source>
</evidence>
<keyword evidence="1" id="KW-0472">Membrane</keyword>
<dbReference type="EMBL" id="CP046173">
    <property type="protein sequence ID" value="QIS21452.1"/>
    <property type="molecule type" value="Genomic_DNA"/>
</dbReference>
<dbReference type="Gene3D" id="2.60.120.10">
    <property type="entry name" value="Jelly Rolls"/>
    <property type="match status" value="1"/>
</dbReference>
<organism evidence="3 4">
    <name type="scientific">Nocardia terpenica</name>
    <dbReference type="NCBI Taxonomy" id="455432"/>
    <lineage>
        <taxon>Bacteria</taxon>
        <taxon>Bacillati</taxon>
        <taxon>Actinomycetota</taxon>
        <taxon>Actinomycetes</taxon>
        <taxon>Mycobacteriales</taxon>
        <taxon>Nocardiaceae</taxon>
        <taxon>Nocardia</taxon>
    </lineage>
</organism>
<dbReference type="InterPro" id="IPR006311">
    <property type="entry name" value="TAT_signal"/>
</dbReference>
<keyword evidence="1" id="KW-1133">Transmembrane helix</keyword>
<dbReference type="PROSITE" id="PS00725">
    <property type="entry name" value="GERMIN"/>
    <property type="match status" value="1"/>
</dbReference>
<sequence length="235" mass="25054">MPEEPNIKQDNGNRKGVDRRLVLGAGAAAAAAVGGGLVGAKASSAATVTAPVTAEGPLDKNLNTAPHLFKLTRSEKDAYRGGYLQGANEDTFPILQGQRGSVYFVRLEVGGFREPHWHPTAWELNFVVSGTAKWTILGTHSDGDYRNNVFQAEQGDLVFAPQGHLHYFENARTDMPLEVLVVFNTSAKEPDDDIGVVATLSALPRNVLAAAFGVPESVFGALPTKLEPIVIGQHG</sequence>
<dbReference type="PANTHER" id="PTHR31189">
    <property type="entry name" value="OS03G0336100 PROTEIN-RELATED"/>
    <property type="match status" value="1"/>
</dbReference>
<dbReference type="SMART" id="SM00835">
    <property type="entry name" value="Cupin_1"/>
    <property type="match status" value="1"/>
</dbReference>
<dbReference type="SUPFAM" id="SSF51182">
    <property type="entry name" value="RmlC-like cupins"/>
    <property type="match status" value="1"/>
</dbReference>
<dbReference type="InterPro" id="IPR050253">
    <property type="entry name" value="Seed_Storage-Functional"/>
</dbReference>
<dbReference type="Proteomes" id="UP000500953">
    <property type="component" value="Chromosome"/>
</dbReference>
<evidence type="ECO:0000313" key="4">
    <source>
        <dbReference type="Proteomes" id="UP000500953"/>
    </source>
</evidence>
<dbReference type="PROSITE" id="PS51318">
    <property type="entry name" value="TAT"/>
    <property type="match status" value="1"/>
</dbReference>
<dbReference type="CDD" id="cd20306">
    <property type="entry name" value="cupin_OxDC-like"/>
    <property type="match status" value="1"/>
</dbReference>
<dbReference type="InterPro" id="IPR014710">
    <property type="entry name" value="RmlC-like_jellyroll"/>
</dbReference>
<feature type="domain" description="Cupin type-1" evidence="2">
    <location>
        <begin position="69"/>
        <end position="220"/>
    </location>
</feature>